<evidence type="ECO:0000256" key="2">
    <source>
        <dbReference type="ARBA" id="ARBA00022692"/>
    </source>
</evidence>
<feature type="transmembrane region" description="Helical" evidence="5">
    <location>
        <begin position="6"/>
        <end position="24"/>
    </location>
</feature>
<evidence type="ECO:0000256" key="5">
    <source>
        <dbReference type="SAM" id="Phobius"/>
    </source>
</evidence>
<comment type="caution">
    <text evidence="6">The sequence shown here is derived from an EMBL/GenBank/DDBJ whole genome shotgun (WGS) entry which is preliminary data.</text>
</comment>
<organism evidence="6">
    <name type="scientific">Planktothricoides sp. SpSt-374</name>
    <dbReference type="NCBI Taxonomy" id="2282167"/>
    <lineage>
        <taxon>Bacteria</taxon>
        <taxon>Bacillati</taxon>
        <taxon>Cyanobacteriota</taxon>
        <taxon>Cyanophyceae</taxon>
        <taxon>Oscillatoriophycideae</taxon>
        <taxon>Oscillatoriales</taxon>
        <taxon>Oscillatoriaceae</taxon>
        <taxon>Planktothricoides</taxon>
    </lineage>
</organism>
<dbReference type="GO" id="GO:0004602">
    <property type="term" value="F:glutathione peroxidase activity"/>
    <property type="evidence" value="ECO:0007669"/>
    <property type="project" value="TreeGrafter"/>
</dbReference>
<protein>
    <submittedName>
        <fullName evidence="6">MAPEG family protein</fullName>
    </submittedName>
</protein>
<dbReference type="InterPro" id="IPR001129">
    <property type="entry name" value="Membr-assoc_MAPEG"/>
</dbReference>
<feature type="transmembrane region" description="Helical" evidence="5">
    <location>
        <begin position="105"/>
        <end position="128"/>
    </location>
</feature>
<dbReference type="SUPFAM" id="SSF161084">
    <property type="entry name" value="MAPEG domain-like"/>
    <property type="match status" value="1"/>
</dbReference>
<gene>
    <name evidence="6" type="ORF">ENR15_23885</name>
</gene>
<dbReference type="PANTHER" id="PTHR10250:SF15">
    <property type="entry name" value="MICROSOMAL GLUTATHIONE S-TRANSFERASE-RELATED"/>
    <property type="match status" value="1"/>
</dbReference>
<dbReference type="Pfam" id="PF01124">
    <property type="entry name" value="MAPEG"/>
    <property type="match status" value="1"/>
</dbReference>
<evidence type="ECO:0000313" key="6">
    <source>
        <dbReference type="EMBL" id="HGG03593.1"/>
    </source>
</evidence>
<accession>A0A7C3VKI3</accession>
<evidence type="ECO:0000256" key="3">
    <source>
        <dbReference type="ARBA" id="ARBA00022989"/>
    </source>
</evidence>
<keyword evidence="3 5" id="KW-1133">Transmembrane helix</keyword>
<dbReference type="GO" id="GO:0016020">
    <property type="term" value="C:membrane"/>
    <property type="evidence" value="ECO:0007669"/>
    <property type="project" value="UniProtKB-SubCell"/>
</dbReference>
<dbReference type="EMBL" id="DSPX01000250">
    <property type="protein sequence ID" value="HGG03593.1"/>
    <property type="molecule type" value="Genomic_DNA"/>
</dbReference>
<dbReference type="GO" id="GO:0004364">
    <property type="term" value="F:glutathione transferase activity"/>
    <property type="evidence" value="ECO:0007669"/>
    <property type="project" value="TreeGrafter"/>
</dbReference>
<dbReference type="InterPro" id="IPR023352">
    <property type="entry name" value="MAPEG-like_dom_sf"/>
</dbReference>
<sequence>MSPLPSLVTIAALLLYFVLILNVGRARYKYQIMPPQVSGNPDFERVLRVQENTLEHIIIFLPALWLFSYFVSPLWASVLGAAWIVGRALYAIGYYQAPEKRFPGFGLSMLATLTLLLGGLVGVILPMVKTWF</sequence>
<keyword evidence="4 5" id="KW-0472">Membrane</keyword>
<dbReference type="PANTHER" id="PTHR10250">
    <property type="entry name" value="MICROSOMAL GLUTATHIONE S-TRANSFERASE"/>
    <property type="match status" value="1"/>
</dbReference>
<proteinExistence type="predicted"/>
<evidence type="ECO:0000256" key="1">
    <source>
        <dbReference type="ARBA" id="ARBA00004141"/>
    </source>
</evidence>
<reference evidence="6" key="1">
    <citation type="journal article" date="2020" name="mSystems">
        <title>Genome- and Community-Level Interaction Insights into Carbon Utilization and Element Cycling Functions of Hydrothermarchaeota in Hydrothermal Sediment.</title>
        <authorList>
            <person name="Zhou Z."/>
            <person name="Liu Y."/>
            <person name="Xu W."/>
            <person name="Pan J."/>
            <person name="Luo Z.H."/>
            <person name="Li M."/>
        </authorList>
    </citation>
    <scope>NUCLEOTIDE SEQUENCE [LARGE SCALE GENOMIC DNA]</scope>
    <source>
        <strain evidence="6">SpSt-374</strain>
    </source>
</reference>
<dbReference type="InterPro" id="IPR050997">
    <property type="entry name" value="MAPEG"/>
</dbReference>
<dbReference type="AlphaFoldDB" id="A0A7C3VKI3"/>
<dbReference type="Gene3D" id="1.20.120.550">
    <property type="entry name" value="Membrane associated eicosanoid/glutathione metabolism-like domain"/>
    <property type="match status" value="1"/>
</dbReference>
<name>A0A7C3VKI3_9CYAN</name>
<comment type="subcellular location">
    <subcellularLocation>
        <location evidence="1">Membrane</location>
        <topology evidence="1">Multi-pass membrane protein</topology>
    </subcellularLocation>
</comment>
<evidence type="ECO:0000256" key="4">
    <source>
        <dbReference type="ARBA" id="ARBA00023136"/>
    </source>
</evidence>
<feature type="transmembrane region" description="Helical" evidence="5">
    <location>
        <begin position="57"/>
        <end position="85"/>
    </location>
</feature>
<keyword evidence="2 5" id="KW-0812">Transmembrane</keyword>
<dbReference type="GO" id="GO:0006691">
    <property type="term" value="P:leukotriene metabolic process"/>
    <property type="evidence" value="ECO:0007669"/>
    <property type="project" value="UniProtKB-ARBA"/>
</dbReference>